<organism evidence="1">
    <name type="scientific">Aphanomyces invadans</name>
    <dbReference type="NCBI Taxonomy" id="157072"/>
    <lineage>
        <taxon>Eukaryota</taxon>
        <taxon>Sar</taxon>
        <taxon>Stramenopiles</taxon>
        <taxon>Oomycota</taxon>
        <taxon>Saprolegniomycetes</taxon>
        <taxon>Saprolegniales</taxon>
        <taxon>Verrucalvaceae</taxon>
        <taxon>Aphanomyces</taxon>
    </lineage>
</organism>
<dbReference type="AlphaFoldDB" id="A0A024T7V1"/>
<reference evidence="1" key="1">
    <citation type="submission" date="2013-12" db="EMBL/GenBank/DDBJ databases">
        <title>The Genome Sequence of Aphanomyces invadans NJM9701.</title>
        <authorList>
            <consortium name="The Broad Institute Genomics Platform"/>
            <person name="Russ C."/>
            <person name="Tyler B."/>
            <person name="van West P."/>
            <person name="Dieguez-Uribeondo J."/>
            <person name="Young S.K."/>
            <person name="Zeng Q."/>
            <person name="Gargeya S."/>
            <person name="Fitzgerald M."/>
            <person name="Abouelleil A."/>
            <person name="Alvarado L."/>
            <person name="Chapman S.B."/>
            <person name="Gainer-Dewar J."/>
            <person name="Goldberg J."/>
            <person name="Griggs A."/>
            <person name="Gujja S."/>
            <person name="Hansen M."/>
            <person name="Howarth C."/>
            <person name="Imamovic A."/>
            <person name="Ireland A."/>
            <person name="Larimer J."/>
            <person name="McCowan C."/>
            <person name="Murphy C."/>
            <person name="Pearson M."/>
            <person name="Poon T.W."/>
            <person name="Priest M."/>
            <person name="Roberts A."/>
            <person name="Saif S."/>
            <person name="Shea T."/>
            <person name="Sykes S."/>
            <person name="Wortman J."/>
            <person name="Nusbaum C."/>
            <person name="Birren B."/>
        </authorList>
    </citation>
    <scope>NUCLEOTIDE SEQUENCE [LARGE SCALE GENOMIC DNA]</scope>
    <source>
        <strain evidence="1">NJM9701</strain>
    </source>
</reference>
<dbReference type="RefSeq" id="XP_008881261.1">
    <property type="nucleotide sequence ID" value="XM_008883039.1"/>
</dbReference>
<dbReference type="GeneID" id="20092111"/>
<dbReference type="VEuPathDB" id="FungiDB:H310_15061"/>
<dbReference type="OrthoDB" id="2419400at2759"/>
<dbReference type="EMBL" id="KI914104">
    <property type="protein sequence ID" value="ETV90105.1"/>
    <property type="molecule type" value="Genomic_DNA"/>
</dbReference>
<gene>
    <name evidence="1" type="ORF">H310_15061</name>
</gene>
<sequence length="94" mass="10501">MDAAGGQTEGYSMQSAPPHYQNYGKLTWDRGEWTAEILTKQYDDVPETILQPLLTWDLDFRAVTSRHTQAVGVDNMLIVKAMGPSDAVASHNKY</sequence>
<name>A0A024T7V1_9STRA</name>
<accession>A0A024T7V1</accession>
<protein>
    <submittedName>
        <fullName evidence="1">Uncharacterized protein</fullName>
    </submittedName>
</protein>
<evidence type="ECO:0000313" key="1">
    <source>
        <dbReference type="EMBL" id="ETV90105.1"/>
    </source>
</evidence>
<proteinExistence type="predicted"/>
<feature type="non-terminal residue" evidence="1">
    <location>
        <position position="94"/>
    </location>
</feature>